<dbReference type="Proteomes" id="UP000192220">
    <property type="component" value="Unplaced"/>
</dbReference>
<keyword evidence="4" id="KW-1185">Reference proteome</keyword>
<evidence type="ECO:0000256" key="2">
    <source>
        <dbReference type="SAM" id="Phobius"/>
    </source>
</evidence>
<proteinExistence type="predicted"/>
<evidence type="ECO:0000313" key="5">
    <source>
        <dbReference type="RefSeq" id="XP_013872684.1"/>
    </source>
</evidence>
<dbReference type="InterPro" id="IPR036179">
    <property type="entry name" value="Ig-like_dom_sf"/>
</dbReference>
<gene>
    <name evidence="5" type="primary">LOC106523706</name>
</gene>
<dbReference type="Gene3D" id="2.60.40.10">
    <property type="entry name" value="Immunoglobulins"/>
    <property type="match status" value="1"/>
</dbReference>
<evidence type="ECO:0000256" key="1">
    <source>
        <dbReference type="ARBA" id="ARBA00023319"/>
    </source>
</evidence>
<dbReference type="InterPro" id="IPR013783">
    <property type="entry name" value="Ig-like_fold"/>
</dbReference>
<protein>
    <submittedName>
        <fullName evidence="5">Uncharacterized protein LOC106523706</fullName>
    </submittedName>
</protein>
<dbReference type="GO" id="GO:0030183">
    <property type="term" value="P:B cell differentiation"/>
    <property type="evidence" value="ECO:0007669"/>
    <property type="project" value="TreeGrafter"/>
</dbReference>
<organism evidence="4 5">
    <name type="scientific">Austrofundulus limnaeus</name>
    <name type="common">Annual killifish</name>
    <dbReference type="NCBI Taxonomy" id="52670"/>
    <lineage>
        <taxon>Eukaryota</taxon>
        <taxon>Metazoa</taxon>
        <taxon>Chordata</taxon>
        <taxon>Craniata</taxon>
        <taxon>Vertebrata</taxon>
        <taxon>Euteleostomi</taxon>
        <taxon>Actinopterygii</taxon>
        <taxon>Neopterygii</taxon>
        <taxon>Teleostei</taxon>
        <taxon>Neoteleostei</taxon>
        <taxon>Acanthomorphata</taxon>
        <taxon>Ovalentaria</taxon>
        <taxon>Atherinomorphae</taxon>
        <taxon>Cyprinodontiformes</taxon>
        <taxon>Rivulidae</taxon>
        <taxon>Austrofundulus</taxon>
    </lineage>
</organism>
<reference evidence="5" key="1">
    <citation type="submission" date="2025-08" db="UniProtKB">
        <authorList>
            <consortium name="RefSeq"/>
        </authorList>
    </citation>
    <scope>IDENTIFICATION</scope>
    <source>
        <strain evidence="5">Quisiro</strain>
    </source>
</reference>
<dbReference type="PROSITE" id="PS50835">
    <property type="entry name" value="IG_LIKE"/>
    <property type="match status" value="1"/>
</dbReference>
<keyword evidence="2" id="KW-0472">Membrane</keyword>
<dbReference type="GO" id="GO:0019815">
    <property type="term" value="C:B cell receptor complex"/>
    <property type="evidence" value="ECO:0007669"/>
    <property type="project" value="TreeGrafter"/>
</dbReference>
<keyword evidence="1" id="KW-0393">Immunoglobulin domain</keyword>
<keyword evidence="2" id="KW-0812">Transmembrane</keyword>
<evidence type="ECO:0000259" key="3">
    <source>
        <dbReference type="PROSITE" id="PS50835"/>
    </source>
</evidence>
<dbReference type="InterPro" id="IPR003599">
    <property type="entry name" value="Ig_sub"/>
</dbReference>
<dbReference type="OrthoDB" id="10012075at2759"/>
<accession>A0A2I4BYA3</accession>
<dbReference type="RefSeq" id="XP_013872684.1">
    <property type="nucleotide sequence ID" value="XM_014017230.1"/>
</dbReference>
<sequence length="259" mass="28426">MVVQRGSSKEPTRKSVVNMVMNQSGKMKLLLRSLLLSSLCALSSWSASSELVVTQSPDVSVSEGQTVNISCCWTGRQSRIGIIWLKNNKSIKNETIKDQTSTSPEERAKICSFLTFSNIMSKDSGSYTCRVFVEIPKLTLAKGNSTTITVTAGENTTDDSATGKNHGSPSKPSLHVIISLAVVAPLFLMALVCFCSLQRKTGQAARVIYEVPHMDSVEADMDKHSTSSSRGSTQWCQVQLYDSLDYFERVETNHGTRKE</sequence>
<feature type="transmembrane region" description="Helical" evidence="2">
    <location>
        <begin position="174"/>
        <end position="197"/>
    </location>
</feature>
<dbReference type="SMART" id="SM00409">
    <property type="entry name" value="IG"/>
    <property type="match status" value="1"/>
</dbReference>
<evidence type="ECO:0000313" key="4">
    <source>
        <dbReference type="Proteomes" id="UP000192220"/>
    </source>
</evidence>
<name>A0A2I4BYA3_AUSLI</name>
<dbReference type="SUPFAM" id="SSF48726">
    <property type="entry name" value="Immunoglobulin"/>
    <property type="match status" value="1"/>
</dbReference>
<dbReference type="AlphaFoldDB" id="A0A2I4BYA3"/>
<dbReference type="Pfam" id="PF13927">
    <property type="entry name" value="Ig_3"/>
    <property type="match status" value="1"/>
</dbReference>
<dbReference type="InterPro" id="IPR007110">
    <property type="entry name" value="Ig-like_dom"/>
</dbReference>
<keyword evidence="2" id="KW-1133">Transmembrane helix</keyword>
<dbReference type="KEGG" id="alim:106523706"/>
<dbReference type="GeneID" id="106523706"/>
<feature type="domain" description="Ig-like" evidence="3">
    <location>
        <begin position="49"/>
        <end position="151"/>
    </location>
</feature>
<dbReference type="PANTHER" id="PTHR14334:SF1">
    <property type="entry name" value="B-CELL ANTIGEN RECEPTOR COMPLEX-ASSOCIATED PROTEIN ALPHA CHAIN"/>
    <property type="match status" value="1"/>
</dbReference>
<dbReference type="GO" id="GO:0009897">
    <property type="term" value="C:external side of plasma membrane"/>
    <property type="evidence" value="ECO:0007669"/>
    <property type="project" value="TreeGrafter"/>
</dbReference>
<dbReference type="STRING" id="52670.A0A2I4BYA3"/>
<dbReference type="PANTHER" id="PTHR14334">
    <property type="entry name" value="B-CELL ANTIGEN RECEPTOR COMPLEX-ASSOCIATED PROTEIN"/>
    <property type="match status" value="1"/>
</dbReference>
<dbReference type="GO" id="GO:0050853">
    <property type="term" value="P:B cell receptor signaling pathway"/>
    <property type="evidence" value="ECO:0007669"/>
    <property type="project" value="TreeGrafter"/>
</dbReference>
<dbReference type="InParanoid" id="A0A2I4BYA3"/>